<comment type="similarity">
    <text evidence="2">Belongs to the sulfatase family.</text>
</comment>
<keyword evidence="6" id="KW-0106">Calcium</keyword>
<feature type="domain" description="Sulfatase N-terminal" evidence="8">
    <location>
        <begin position="26"/>
        <end position="359"/>
    </location>
</feature>
<dbReference type="InterPro" id="IPR024607">
    <property type="entry name" value="Sulfatase_CS"/>
</dbReference>
<evidence type="ECO:0000256" key="4">
    <source>
        <dbReference type="ARBA" id="ARBA00022729"/>
    </source>
</evidence>
<comment type="caution">
    <text evidence="9">The sequence shown here is derived from an EMBL/GenBank/DDBJ whole genome shotgun (WGS) entry which is preliminary data.</text>
</comment>
<proteinExistence type="inferred from homology"/>
<evidence type="ECO:0000256" key="6">
    <source>
        <dbReference type="ARBA" id="ARBA00022837"/>
    </source>
</evidence>
<name>A0AAD7U8Z0_9STRA</name>
<dbReference type="Gene3D" id="3.40.720.10">
    <property type="entry name" value="Alkaline Phosphatase, subunit A"/>
    <property type="match status" value="1"/>
</dbReference>
<reference evidence="9" key="1">
    <citation type="submission" date="2023-01" db="EMBL/GenBank/DDBJ databases">
        <title>Metagenome sequencing of chrysophaentin producing Chrysophaeum taylorii.</title>
        <authorList>
            <person name="Davison J."/>
            <person name="Bewley C."/>
        </authorList>
    </citation>
    <scope>NUCLEOTIDE SEQUENCE</scope>
    <source>
        <strain evidence="9">NIES-1699</strain>
    </source>
</reference>
<dbReference type="CDD" id="cd16030">
    <property type="entry name" value="iduronate-2-sulfatase"/>
    <property type="match status" value="1"/>
</dbReference>
<organism evidence="9 10">
    <name type="scientific">Chrysophaeum taylorii</name>
    <dbReference type="NCBI Taxonomy" id="2483200"/>
    <lineage>
        <taxon>Eukaryota</taxon>
        <taxon>Sar</taxon>
        <taxon>Stramenopiles</taxon>
        <taxon>Ochrophyta</taxon>
        <taxon>Pelagophyceae</taxon>
        <taxon>Pelagomonadales</taxon>
        <taxon>Pelagomonadaceae</taxon>
        <taxon>Chrysophaeum</taxon>
    </lineage>
</organism>
<keyword evidence="3" id="KW-0479">Metal-binding</keyword>
<keyword evidence="5" id="KW-0378">Hydrolase</keyword>
<evidence type="ECO:0000256" key="1">
    <source>
        <dbReference type="ARBA" id="ARBA00001913"/>
    </source>
</evidence>
<feature type="signal peptide" evidence="7">
    <location>
        <begin position="1"/>
        <end position="19"/>
    </location>
</feature>
<dbReference type="GO" id="GO:0046872">
    <property type="term" value="F:metal ion binding"/>
    <property type="evidence" value="ECO:0007669"/>
    <property type="project" value="UniProtKB-KW"/>
</dbReference>
<evidence type="ECO:0000313" key="10">
    <source>
        <dbReference type="Proteomes" id="UP001230188"/>
    </source>
</evidence>
<evidence type="ECO:0000256" key="2">
    <source>
        <dbReference type="ARBA" id="ARBA00008779"/>
    </source>
</evidence>
<dbReference type="AlphaFoldDB" id="A0AAD7U8Z0"/>
<accession>A0AAD7U8Z0</accession>
<dbReference type="Pfam" id="PF00884">
    <property type="entry name" value="Sulfatase"/>
    <property type="match status" value="1"/>
</dbReference>
<dbReference type="InterPro" id="IPR000917">
    <property type="entry name" value="Sulfatase_N"/>
</dbReference>
<keyword evidence="10" id="KW-1185">Reference proteome</keyword>
<dbReference type="Proteomes" id="UP001230188">
    <property type="component" value="Unassembled WGS sequence"/>
</dbReference>
<dbReference type="PROSITE" id="PS00149">
    <property type="entry name" value="SULFATASE_2"/>
    <property type="match status" value="1"/>
</dbReference>
<comment type="cofactor">
    <cofactor evidence="1">
        <name>Ca(2+)</name>
        <dbReference type="ChEBI" id="CHEBI:29108"/>
    </cofactor>
</comment>
<feature type="chain" id="PRO_5042035851" description="Sulfatase N-terminal domain-containing protein" evidence="7">
    <location>
        <begin position="20"/>
        <end position="497"/>
    </location>
</feature>
<evidence type="ECO:0000313" key="9">
    <source>
        <dbReference type="EMBL" id="KAJ8599572.1"/>
    </source>
</evidence>
<dbReference type="InterPro" id="IPR017850">
    <property type="entry name" value="Alkaline_phosphatase_core_sf"/>
</dbReference>
<dbReference type="GO" id="GO:0005737">
    <property type="term" value="C:cytoplasm"/>
    <property type="evidence" value="ECO:0007669"/>
    <property type="project" value="TreeGrafter"/>
</dbReference>
<dbReference type="PANTHER" id="PTHR45953">
    <property type="entry name" value="IDURONATE 2-SULFATASE"/>
    <property type="match status" value="1"/>
</dbReference>
<dbReference type="SUPFAM" id="SSF53649">
    <property type="entry name" value="Alkaline phosphatase-like"/>
    <property type="match status" value="1"/>
</dbReference>
<dbReference type="PANTHER" id="PTHR45953:SF1">
    <property type="entry name" value="IDURONATE 2-SULFATASE"/>
    <property type="match status" value="1"/>
</dbReference>
<gene>
    <name evidence="9" type="ORF">CTAYLR_004665</name>
</gene>
<protein>
    <recommendedName>
        <fullName evidence="8">Sulfatase N-terminal domain-containing protein</fullName>
    </recommendedName>
</protein>
<evidence type="ECO:0000256" key="5">
    <source>
        <dbReference type="ARBA" id="ARBA00022801"/>
    </source>
</evidence>
<sequence length="497" mass="55559">MGTWWVLALTMAKAAAAAAAAVEQQPNVLFIAVDDMRPLFGFEDETIQTPHLDGLAQDALVLRSHVQYALCAPSRASVMFGRRPDTLRVWELEDNPRAWCEDCLTIPLHFKDAGYFTKGVGKLFHPVKELQNDPRSWSTPYFEGPDPYLNSPSSWLEVDESQTGECRDTVVRGHVTDWLSAEAALNEPFFLGVGFRKPHLSFAVPKQFYEPYDDVELAPNPFAPVGMPPVAYASYEVENFDDIKALGYTGEINQTLPDWKARELVRAYRAGVTYADHNIGVVLAATRDHVFWDHTIVCVWSDHGWKLGHHGGWAKHTVFAEDTTAPIFLRVPGVTDGRGRLSPALVEHVDIMPTLVEAALHNNLPLCLEEEDHDACTEGVSFYQVAATPDRDTHKTAVFAQYMRWGGPTGKIMGYEMTTNDLRFTAWVPFDYAAAQPIWDLGLCNVWYPVRCAFELYDHAVDPLENRNIADGAMDLISSVLMPQLRAGWRAAVPAIP</sequence>
<dbReference type="InterPro" id="IPR035874">
    <property type="entry name" value="IDS"/>
</dbReference>
<evidence type="ECO:0000259" key="8">
    <source>
        <dbReference type="Pfam" id="PF00884"/>
    </source>
</evidence>
<keyword evidence="4 7" id="KW-0732">Signal</keyword>
<evidence type="ECO:0000256" key="7">
    <source>
        <dbReference type="SAM" id="SignalP"/>
    </source>
</evidence>
<dbReference type="EMBL" id="JAQMWT010000552">
    <property type="protein sequence ID" value="KAJ8599572.1"/>
    <property type="molecule type" value="Genomic_DNA"/>
</dbReference>
<dbReference type="GO" id="GO:0004423">
    <property type="term" value="F:iduronate-2-sulfatase activity"/>
    <property type="evidence" value="ECO:0007669"/>
    <property type="project" value="InterPro"/>
</dbReference>
<evidence type="ECO:0000256" key="3">
    <source>
        <dbReference type="ARBA" id="ARBA00022723"/>
    </source>
</evidence>